<keyword evidence="1" id="KW-0175">Coiled coil</keyword>
<feature type="compositionally biased region" description="Acidic residues" evidence="2">
    <location>
        <begin position="175"/>
        <end position="219"/>
    </location>
</feature>
<feature type="compositionally biased region" description="Acidic residues" evidence="2">
    <location>
        <begin position="631"/>
        <end position="645"/>
    </location>
</feature>
<feature type="compositionally biased region" description="Basic and acidic residues" evidence="2">
    <location>
        <begin position="673"/>
        <end position="685"/>
    </location>
</feature>
<evidence type="ECO:0000259" key="3">
    <source>
        <dbReference type="PROSITE" id="PS51082"/>
    </source>
</evidence>
<dbReference type="GO" id="GO:0003779">
    <property type="term" value="F:actin binding"/>
    <property type="evidence" value="ECO:0007669"/>
    <property type="project" value="InterPro"/>
</dbReference>
<evidence type="ECO:0000313" key="5">
    <source>
        <dbReference type="RefSeq" id="XP_030373474.1"/>
    </source>
</evidence>
<dbReference type="PANTHER" id="PTHR33472:SF28">
    <property type="entry name" value="BROMO AND FHA DOMAIN-CONTAINING PROTEIN DDB_G0267958"/>
    <property type="match status" value="1"/>
</dbReference>
<dbReference type="Proteomes" id="UP000504634">
    <property type="component" value="Unplaced"/>
</dbReference>
<protein>
    <submittedName>
        <fullName evidence="5">DNA ligase 1 isoform X3</fullName>
    </submittedName>
</protein>
<feature type="region of interest" description="Disordered" evidence="2">
    <location>
        <begin position="613"/>
        <end position="658"/>
    </location>
</feature>
<dbReference type="Pfam" id="PF02205">
    <property type="entry name" value="WH2"/>
    <property type="match status" value="1"/>
</dbReference>
<feature type="domain" description="WH2" evidence="3">
    <location>
        <begin position="348"/>
        <end position="365"/>
    </location>
</feature>
<accession>A0A6J2TBT3</accession>
<feature type="compositionally biased region" description="Pro residues" evidence="2">
    <location>
        <begin position="252"/>
        <end position="272"/>
    </location>
</feature>
<reference evidence="5" key="1">
    <citation type="submission" date="2025-08" db="UniProtKB">
        <authorList>
            <consortium name="RefSeq"/>
        </authorList>
    </citation>
    <scope>IDENTIFICATION</scope>
    <source>
        <strain evidence="5">11010-0011.00</strain>
        <tissue evidence="5">Whole body</tissue>
    </source>
</reference>
<feature type="compositionally biased region" description="Low complexity" evidence="2">
    <location>
        <begin position="7"/>
        <end position="26"/>
    </location>
</feature>
<feature type="compositionally biased region" description="Acidic residues" evidence="2">
    <location>
        <begin position="720"/>
        <end position="769"/>
    </location>
</feature>
<keyword evidence="5" id="KW-0436">Ligase</keyword>
<feature type="compositionally biased region" description="Basic and acidic residues" evidence="2">
    <location>
        <begin position="275"/>
        <end position="304"/>
    </location>
</feature>
<feature type="compositionally biased region" description="Basic and acidic residues" evidence="2">
    <location>
        <begin position="128"/>
        <end position="141"/>
    </location>
</feature>
<feature type="region of interest" description="Disordered" evidence="2">
    <location>
        <begin position="1"/>
        <end position="304"/>
    </location>
</feature>
<feature type="compositionally biased region" description="Basic and acidic residues" evidence="2">
    <location>
        <begin position="107"/>
        <end position="117"/>
    </location>
</feature>
<gene>
    <name evidence="5" type="primary">LOC115623340</name>
</gene>
<organism evidence="4 5">
    <name type="scientific">Drosophila lebanonensis</name>
    <name type="common">Fruit fly</name>
    <name type="synonym">Scaptodrosophila lebanonensis</name>
    <dbReference type="NCBI Taxonomy" id="7225"/>
    <lineage>
        <taxon>Eukaryota</taxon>
        <taxon>Metazoa</taxon>
        <taxon>Ecdysozoa</taxon>
        <taxon>Arthropoda</taxon>
        <taxon>Hexapoda</taxon>
        <taxon>Insecta</taxon>
        <taxon>Pterygota</taxon>
        <taxon>Neoptera</taxon>
        <taxon>Endopterygota</taxon>
        <taxon>Diptera</taxon>
        <taxon>Brachycera</taxon>
        <taxon>Muscomorpha</taxon>
        <taxon>Ephydroidea</taxon>
        <taxon>Drosophilidae</taxon>
        <taxon>Scaptodrosophila</taxon>
    </lineage>
</organism>
<dbReference type="InterPro" id="IPR003124">
    <property type="entry name" value="WH2_dom"/>
</dbReference>
<feature type="compositionally biased region" description="Low complexity" evidence="2">
    <location>
        <begin position="118"/>
        <end position="127"/>
    </location>
</feature>
<dbReference type="PROSITE" id="PS51082">
    <property type="entry name" value="WH2"/>
    <property type="match status" value="1"/>
</dbReference>
<dbReference type="GO" id="GO:0016874">
    <property type="term" value="F:ligase activity"/>
    <property type="evidence" value="ECO:0007669"/>
    <property type="project" value="UniProtKB-KW"/>
</dbReference>
<sequence>MPFVTPRSATSTGNSAGSGAAGGRTTFRPPWVKEDATTTTTTAAAKPWAKKATASAVQKENGEKPAATTTNSTTTAASKTKAGSNSSSTTSPSSTTTAKTAAAKTTEPVKKVLEPIKKTTTAAGAAKKPSEPLKKAPEVAAKKVAPNSSSAVATKKPTTVAASKKKAPTPPPESSSEEEEETDEEEEETEEEVTEEETETEEESEEEEEESSDDDDDNDSSATKKNVPEHVKKAAQLRPTTVNKRAEEQEIPAPPPLPSLVPKAPPPPPPPLTAGEKRELTETQKAALEKLKTRPRRRPDWSEMMKEVESGKKLRHVACNDRSQPILTCKSMTKVDDKFIYETEKDNSHNKLLKQIQGGIKLRPTRTNDRSKPILEGLRKFRRQMTIEEQLQKSQSKINMLSEAPSSTNLGPASVAGGAPRASIVSAMSIDEESPDELDDIDKIRDDLQSTKQMLALELRNREAQERENKKLLAKIRTLETELEREKSREKNLEYGSNVIVATMDPTPTSEQAYVNSLKREVEDARKTSKEVEKNYHATSDLLVEAKTEIEEQKRQIQLLERKLAAALQGNTTPSTNRPHISICFAYDDDDYDEAHHNIGGMGNHGLYKGGGSLDGSRRASDAHFGRDSSPELELELSESDPDEPEEKKTERRERRLGKEVKVLRSKLTKLKVKQEAAKKEKDALKQAMKKNHVILKEENKKFKKLEKEVQKMAASMKLDEDDEDGEEKEEEEEPEGEHESEAETASESEESESEESEEETGSESEAEDSPNSAKKTNLEPRVKKHESRFAAMKKCNVLLQANVDNLQDQISQVRSRATNLQDELDAVIADLGF</sequence>
<dbReference type="RefSeq" id="XP_030373474.1">
    <property type="nucleotide sequence ID" value="XM_030517614.1"/>
</dbReference>
<evidence type="ECO:0000313" key="4">
    <source>
        <dbReference type="Proteomes" id="UP000504634"/>
    </source>
</evidence>
<dbReference type="GeneID" id="115623340"/>
<feature type="compositionally biased region" description="Low complexity" evidence="2">
    <location>
        <begin position="142"/>
        <end position="162"/>
    </location>
</feature>
<dbReference type="AlphaFoldDB" id="A0A6J2TBT3"/>
<feature type="compositionally biased region" description="Basic and acidic residues" evidence="2">
    <location>
        <begin position="616"/>
        <end position="630"/>
    </location>
</feature>
<feature type="compositionally biased region" description="Basic and acidic residues" evidence="2">
    <location>
        <begin position="695"/>
        <end position="711"/>
    </location>
</feature>
<evidence type="ECO:0000256" key="2">
    <source>
        <dbReference type="SAM" id="MobiDB-lite"/>
    </source>
</evidence>
<keyword evidence="4" id="KW-1185">Reference proteome</keyword>
<feature type="region of interest" description="Disordered" evidence="2">
    <location>
        <begin position="673"/>
        <end position="786"/>
    </location>
</feature>
<evidence type="ECO:0000256" key="1">
    <source>
        <dbReference type="SAM" id="Coils"/>
    </source>
</evidence>
<dbReference type="CTD" id="41377"/>
<dbReference type="SMART" id="SM00246">
    <property type="entry name" value="WH2"/>
    <property type="match status" value="2"/>
</dbReference>
<name>A0A6J2TBT3_DROLE</name>
<proteinExistence type="predicted"/>
<dbReference type="PANTHER" id="PTHR33472">
    <property type="entry name" value="OS01G0106600 PROTEIN"/>
    <property type="match status" value="1"/>
</dbReference>
<feature type="compositionally biased region" description="Low complexity" evidence="2">
    <location>
        <begin position="64"/>
        <end position="106"/>
    </location>
</feature>
<feature type="compositionally biased region" description="Low complexity" evidence="2">
    <location>
        <begin position="37"/>
        <end position="54"/>
    </location>
</feature>
<feature type="compositionally biased region" description="Basic and acidic residues" evidence="2">
    <location>
        <begin position="646"/>
        <end position="658"/>
    </location>
</feature>
<feature type="coiled-coil region" evidence="1">
    <location>
        <begin position="515"/>
        <end position="570"/>
    </location>
</feature>
<feature type="coiled-coil region" evidence="1">
    <location>
        <begin position="448"/>
        <end position="489"/>
    </location>
</feature>
<feature type="coiled-coil region" evidence="1">
    <location>
        <begin position="797"/>
        <end position="831"/>
    </location>
</feature>